<dbReference type="OrthoDB" id="9808773at2"/>
<dbReference type="Gene3D" id="1.10.260.40">
    <property type="entry name" value="lambda repressor-like DNA-binding domains"/>
    <property type="match status" value="1"/>
</dbReference>
<dbReference type="PROSITE" id="PS50943">
    <property type="entry name" value="HTH_CROC1"/>
    <property type="match status" value="1"/>
</dbReference>
<evidence type="ECO:0000259" key="2">
    <source>
        <dbReference type="PROSITE" id="PS50943"/>
    </source>
</evidence>
<proteinExistence type="predicted"/>
<gene>
    <name evidence="3" type="ORF">EQG49_12440</name>
</gene>
<dbReference type="SUPFAM" id="SSF47413">
    <property type="entry name" value="lambda repressor-like DNA-binding domains"/>
    <property type="match status" value="1"/>
</dbReference>
<sequence>MIVQYANSTYLINGERNMGNFLKNLRKQHGYTQEGLAKELHVTHQLISGWEHDMYDIPNVMLIAISKLYGITVDEILNAGK</sequence>
<dbReference type="InterPro" id="IPR001387">
    <property type="entry name" value="Cro/C1-type_HTH"/>
</dbReference>
<evidence type="ECO:0000256" key="1">
    <source>
        <dbReference type="ARBA" id="ARBA00023125"/>
    </source>
</evidence>
<dbReference type="GO" id="GO:0003677">
    <property type="term" value="F:DNA binding"/>
    <property type="evidence" value="ECO:0007669"/>
    <property type="project" value="UniProtKB-KW"/>
</dbReference>
<dbReference type="PANTHER" id="PTHR46558:SF15">
    <property type="entry name" value="HELIX-TURN-HELIX DOMAIN PROTEIN"/>
    <property type="match status" value="1"/>
</dbReference>
<keyword evidence="1" id="KW-0238">DNA-binding</keyword>
<reference evidence="4" key="1">
    <citation type="submission" date="2019-03" db="EMBL/GenBank/DDBJ databases">
        <title>Weissella sp. 26KH-42 Genome sequencing.</title>
        <authorList>
            <person name="Heo J."/>
            <person name="Kim S.-J."/>
            <person name="Kim J.-S."/>
            <person name="Hong S.-B."/>
            <person name="Kwon S.-W."/>
        </authorList>
    </citation>
    <scope>NUCLEOTIDE SEQUENCE [LARGE SCALE GENOMIC DNA]</scope>
    <source>
        <strain evidence="4">26KH-42</strain>
    </source>
</reference>
<dbReference type="CDD" id="cd00093">
    <property type="entry name" value="HTH_XRE"/>
    <property type="match status" value="1"/>
</dbReference>
<evidence type="ECO:0000313" key="3">
    <source>
        <dbReference type="EMBL" id="QBO37206.1"/>
    </source>
</evidence>
<dbReference type="AlphaFoldDB" id="A0A4P6YWM5"/>
<dbReference type="EMBL" id="CP037940">
    <property type="protein sequence ID" value="QBO37206.1"/>
    <property type="molecule type" value="Genomic_DNA"/>
</dbReference>
<dbReference type="KEGG" id="wei:EQG49_12440"/>
<keyword evidence="4" id="KW-1185">Reference proteome</keyword>
<dbReference type="InterPro" id="IPR010982">
    <property type="entry name" value="Lambda_DNA-bd_dom_sf"/>
</dbReference>
<dbReference type="SMART" id="SM00530">
    <property type="entry name" value="HTH_XRE"/>
    <property type="match status" value="1"/>
</dbReference>
<organism evidence="3 4">
    <name type="scientific">Periweissella cryptocerci</name>
    <dbReference type="NCBI Taxonomy" id="2506420"/>
    <lineage>
        <taxon>Bacteria</taxon>
        <taxon>Bacillati</taxon>
        <taxon>Bacillota</taxon>
        <taxon>Bacilli</taxon>
        <taxon>Lactobacillales</taxon>
        <taxon>Lactobacillaceae</taxon>
        <taxon>Periweissella</taxon>
    </lineage>
</organism>
<name>A0A4P6YWM5_9LACO</name>
<dbReference type="PANTHER" id="PTHR46558">
    <property type="entry name" value="TRACRIPTIONAL REGULATORY PROTEIN-RELATED-RELATED"/>
    <property type="match status" value="1"/>
</dbReference>
<evidence type="ECO:0000313" key="4">
    <source>
        <dbReference type="Proteomes" id="UP000292886"/>
    </source>
</evidence>
<accession>A0A4P6YWM5</accession>
<dbReference type="Pfam" id="PF01381">
    <property type="entry name" value="HTH_3"/>
    <property type="match status" value="1"/>
</dbReference>
<feature type="domain" description="HTH cro/C1-type" evidence="2">
    <location>
        <begin position="22"/>
        <end position="76"/>
    </location>
</feature>
<dbReference type="Proteomes" id="UP000292886">
    <property type="component" value="Chromosome"/>
</dbReference>
<protein>
    <submittedName>
        <fullName evidence="3">XRE family transcriptional regulator</fullName>
    </submittedName>
</protein>